<dbReference type="Pfam" id="PF19872">
    <property type="entry name" value="DUF6345"/>
    <property type="match status" value="1"/>
</dbReference>
<dbReference type="OrthoDB" id="5424205at2759"/>
<evidence type="ECO:0000313" key="1">
    <source>
        <dbReference type="EMBL" id="TFK26279.1"/>
    </source>
</evidence>
<proteinExistence type="predicted"/>
<keyword evidence="2" id="KW-1185">Reference proteome</keyword>
<protein>
    <submittedName>
        <fullName evidence="1">Uncharacterized protein</fullName>
    </submittedName>
</protein>
<evidence type="ECO:0000313" key="2">
    <source>
        <dbReference type="Proteomes" id="UP000307440"/>
    </source>
</evidence>
<gene>
    <name evidence="1" type="ORF">FA15DRAFT_693223</name>
</gene>
<name>A0A5C3L044_COPMA</name>
<sequence length="593" mass="66012">MQIFNDDALERPPPTAQIPYSFISFLLSMRPAKYIAAILPLVGGAWSWVKLDPTIIPKVGEALPVFKLGAPTFFPLDYLNQLIQETNPGVKFERNETVGPDLYAYNGDRLVGWVTAAAGGETHFFPSYDSIEPITGLGIDITRVKDFLSRPEAFPPDDTKFNFVNGSTLYGNTVTSRDPHEVAANISTPHIYLTHGVVERTIDFKGQLYRVCGPGSHASFGIGPKQQLLSLSHRWNSAKITDHLIKPKPINTIAGLIMKQLEPVGLQTGNIFVDEVDVCFYDSGESFMQPVYRFSGVTHGNNTKVIVPPRVTGYLPIGDGSPEALPPILEPEIGPLPTDDFRSQPPVEELEARGVKPRIRVARYVVRNDIRQWVRSAQGFWNSLTDNLVDWSNDQWYWGHPFLYTTSKTSFINNAHIALTEAHGNYHLFTTDGRCCDRVNIDPDFPSTLSSGYGGGARGLLGYWILHSCSVLPTPVDFSAADFNRAFDPWWDVFNGLHAVVSYRTQMLIADRAAATTARSISLGVPVVTAWLEAVITDSEYRGGRSYFDTNVNRRQPYGRPSAIFPCGHGDDRVWQVDNLGRPNCLTIVWYNN</sequence>
<dbReference type="InterPro" id="IPR045926">
    <property type="entry name" value="DUF6345"/>
</dbReference>
<dbReference type="Proteomes" id="UP000307440">
    <property type="component" value="Unassembled WGS sequence"/>
</dbReference>
<dbReference type="AlphaFoldDB" id="A0A5C3L044"/>
<accession>A0A5C3L044</accession>
<dbReference type="EMBL" id="ML210176">
    <property type="protein sequence ID" value="TFK26279.1"/>
    <property type="molecule type" value="Genomic_DNA"/>
</dbReference>
<organism evidence="1 2">
    <name type="scientific">Coprinopsis marcescibilis</name>
    <name type="common">Agaric fungus</name>
    <name type="synonym">Psathyrella marcescibilis</name>
    <dbReference type="NCBI Taxonomy" id="230819"/>
    <lineage>
        <taxon>Eukaryota</taxon>
        <taxon>Fungi</taxon>
        <taxon>Dikarya</taxon>
        <taxon>Basidiomycota</taxon>
        <taxon>Agaricomycotina</taxon>
        <taxon>Agaricomycetes</taxon>
        <taxon>Agaricomycetidae</taxon>
        <taxon>Agaricales</taxon>
        <taxon>Agaricineae</taxon>
        <taxon>Psathyrellaceae</taxon>
        <taxon>Coprinopsis</taxon>
    </lineage>
</organism>
<reference evidence="1 2" key="1">
    <citation type="journal article" date="2019" name="Nat. Ecol. Evol.">
        <title>Megaphylogeny resolves global patterns of mushroom evolution.</title>
        <authorList>
            <person name="Varga T."/>
            <person name="Krizsan K."/>
            <person name="Foldi C."/>
            <person name="Dima B."/>
            <person name="Sanchez-Garcia M."/>
            <person name="Sanchez-Ramirez S."/>
            <person name="Szollosi G.J."/>
            <person name="Szarkandi J.G."/>
            <person name="Papp V."/>
            <person name="Albert L."/>
            <person name="Andreopoulos W."/>
            <person name="Angelini C."/>
            <person name="Antonin V."/>
            <person name="Barry K.W."/>
            <person name="Bougher N.L."/>
            <person name="Buchanan P."/>
            <person name="Buyck B."/>
            <person name="Bense V."/>
            <person name="Catcheside P."/>
            <person name="Chovatia M."/>
            <person name="Cooper J."/>
            <person name="Damon W."/>
            <person name="Desjardin D."/>
            <person name="Finy P."/>
            <person name="Geml J."/>
            <person name="Haridas S."/>
            <person name="Hughes K."/>
            <person name="Justo A."/>
            <person name="Karasinski D."/>
            <person name="Kautmanova I."/>
            <person name="Kiss B."/>
            <person name="Kocsube S."/>
            <person name="Kotiranta H."/>
            <person name="LaButti K.M."/>
            <person name="Lechner B.E."/>
            <person name="Liimatainen K."/>
            <person name="Lipzen A."/>
            <person name="Lukacs Z."/>
            <person name="Mihaltcheva S."/>
            <person name="Morgado L.N."/>
            <person name="Niskanen T."/>
            <person name="Noordeloos M.E."/>
            <person name="Ohm R.A."/>
            <person name="Ortiz-Santana B."/>
            <person name="Ovrebo C."/>
            <person name="Racz N."/>
            <person name="Riley R."/>
            <person name="Savchenko A."/>
            <person name="Shiryaev A."/>
            <person name="Soop K."/>
            <person name="Spirin V."/>
            <person name="Szebenyi C."/>
            <person name="Tomsovsky M."/>
            <person name="Tulloss R.E."/>
            <person name="Uehling J."/>
            <person name="Grigoriev I.V."/>
            <person name="Vagvolgyi C."/>
            <person name="Papp T."/>
            <person name="Martin F.M."/>
            <person name="Miettinen O."/>
            <person name="Hibbett D.S."/>
            <person name="Nagy L.G."/>
        </authorList>
    </citation>
    <scope>NUCLEOTIDE SEQUENCE [LARGE SCALE GENOMIC DNA]</scope>
    <source>
        <strain evidence="1 2">CBS 121175</strain>
    </source>
</reference>